<dbReference type="Proteomes" id="UP000230353">
    <property type="component" value="Unassembled WGS sequence"/>
</dbReference>
<dbReference type="GO" id="GO:0008932">
    <property type="term" value="F:lytic endotransglycosylase activity"/>
    <property type="evidence" value="ECO:0007669"/>
    <property type="project" value="UniProtKB-UniRule"/>
</dbReference>
<protein>
    <recommendedName>
        <fullName evidence="7">Endolytic murein transglycosylase</fullName>
        <ecNumber evidence="7">4.2.2.29</ecNumber>
    </recommendedName>
    <alternativeName>
        <fullName evidence="7">Peptidoglycan lytic transglycosylase</fullName>
    </alternativeName>
    <alternativeName>
        <fullName evidence="7">Peptidoglycan polymerization terminase</fullName>
    </alternativeName>
</protein>
<keyword evidence="6 7" id="KW-0961">Cell wall biogenesis/degradation</keyword>
<comment type="similarity">
    <text evidence="7">Belongs to the transglycosylase MltG family.</text>
</comment>
<organism evidence="8 9">
    <name type="scientific">Candidatus Tagabacteria bacterium CG09_land_8_20_14_0_10_41_14</name>
    <dbReference type="NCBI Taxonomy" id="1975021"/>
    <lineage>
        <taxon>Bacteria</taxon>
        <taxon>Candidatus Tagaibacteriota</taxon>
    </lineage>
</organism>
<dbReference type="EC" id="4.2.2.29" evidence="7"/>
<evidence type="ECO:0000256" key="2">
    <source>
        <dbReference type="ARBA" id="ARBA00022692"/>
    </source>
</evidence>
<evidence type="ECO:0000256" key="5">
    <source>
        <dbReference type="ARBA" id="ARBA00023239"/>
    </source>
</evidence>
<keyword evidence="3 7" id="KW-1133">Transmembrane helix</keyword>
<dbReference type="GO" id="GO:0005886">
    <property type="term" value="C:plasma membrane"/>
    <property type="evidence" value="ECO:0007669"/>
    <property type="project" value="UniProtKB-SubCell"/>
</dbReference>
<dbReference type="AlphaFoldDB" id="A0A2H0WKZ7"/>
<evidence type="ECO:0000256" key="6">
    <source>
        <dbReference type="ARBA" id="ARBA00023316"/>
    </source>
</evidence>
<evidence type="ECO:0000256" key="4">
    <source>
        <dbReference type="ARBA" id="ARBA00023136"/>
    </source>
</evidence>
<keyword evidence="2 7" id="KW-0812">Transmembrane</keyword>
<gene>
    <name evidence="7" type="primary">mltG</name>
    <name evidence="8" type="ORF">COT67_02135</name>
</gene>
<sequence>MKNLNNTNTQDLPLSRLSKRQRIITRGVLLVAIGFLMVAVFMSPPVDFPINQVVIVEKGQIFNEISQNFKQQKLIRSSLIFETLAWMLGKETEVKAGEYFFEERIGAVGLIKRITNDTYQNNLIKITIPEGCTLKDIASLFVNKGIWQTVEFDKSLEGYLFPDTYYIPVSITPEAMAAIMKETFDKKVLAGLSEEIKNNERDLSDIIIMASLLEKEASRERDKQIIAGILWKRLDVDFALQVDAVFPFIIGKNTFELTLEDLKIDSPYNTYLYTGLPPGPICNPGLDSIKAALNPVETANWYYLSDKEGNTYYSKTYEEHLIKKEKYLK</sequence>
<dbReference type="GO" id="GO:0071555">
    <property type="term" value="P:cell wall organization"/>
    <property type="evidence" value="ECO:0007669"/>
    <property type="project" value="UniProtKB-KW"/>
</dbReference>
<comment type="function">
    <text evidence="7">Functions as a peptidoglycan terminase that cleaves nascent peptidoglycan strands endolytically to terminate their elongation.</text>
</comment>
<dbReference type="InterPro" id="IPR003770">
    <property type="entry name" value="MLTG-like"/>
</dbReference>
<dbReference type="PANTHER" id="PTHR30518">
    <property type="entry name" value="ENDOLYTIC MUREIN TRANSGLYCOSYLASE"/>
    <property type="match status" value="1"/>
</dbReference>
<evidence type="ECO:0000313" key="9">
    <source>
        <dbReference type="Proteomes" id="UP000230353"/>
    </source>
</evidence>
<accession>A0A2H0WKZ7</accession>
<keyword evidence="1 7" id="KW-1003">Cell membrane</keyword>
<reference evidence="9" key="1">
    <citation type="submission" date="2017-09" db="EMBL/GenBank/DDBJ databases">
        <title>Depth-based differentiation of microbial function through sediment-hosted aquifers and enrichment of novel symbionts in the deep terrestrial subsurface.</title>
        <authorList>
            <person name="Probst A.J."/>
            <person name="Ladd B."/>
            <person name="Jarett J.K."/>
            <person name="Geller-Mcgrath D.E."/>
            <person name="Sieber C.M.K."/>
            <person name="Emerson J.B."/>
            <person name="Anantharaman K."/>
            <person name="Thomas B.C."/>
            <person name="Malmstrom R."/>
            <person name="Stieglmeier M."/>
            <person name="Klingl A."/>
            <person name="Woyke T."/>
            <person name="Ryan C.M."/>
            <person name="Banfield J.F."/>
        </authorList>
    </citation>
    <scope>NUCLEOTIDE SEQUENCE [LARGE SCALE GENOMIC DNA]</scope>
</reference>
<evidence type="ECO:0000256" key="7">
    <source>
        <dbReference type="HAMAP-Rule" id="MF_02065"/>
    </source>
</evidence>
<dbReference type="EMBL" id="PEZL01000032">
    <property type="protein sequence ID" value="PIS13346.1"/>
    <property type="molecule type" value="Genomic_DNA"/>
</dbReference>
<dbReference type="PANTHER" id="PTHR30518:SF2">
    <property type="entry name" value="ENDOLYTIC MUREIN TRANSGLYCOSYLASE"/>
    <property type="match status" value="1"/>
</dbReference>
<dbReference type="GO" id="GO:0009252">
    <property type="term" value="P:peptidoglycan biosynthetic process"/>
    <property type="evidence" value="ECO:0007669"/>
    <property type="project" value="UniProtKB-UniRule"/>
</dbReference>
<keyword evidence="5 7" id="KW-0456">Lyase</keyword>
<proteinExistence type="inferred from homology"/>
<comment type="subcellular location">
    <subcellularLocation>
        <location evidence="7">Cell membrane</location>
        <topology evidence="7">Single-pass membrane protein</topology>
    </subcellularLocation>
</comment>
<evidence type="ECO:0000256" key="1">
    <source>
        <dbReference type="ARBA" id="ARBA00022475"/>
    </source>
</evidence>
<evidence type="ECO:0000313" key="8">
    <source>
        <dbReference type="EMBL" id="PIS13346.1"/>
    </source>
</evidence>
<dbReference type="Pfam" id="PF02618">
    <property type="entry name" value="YceG"/>
    <property type="match status" value="1"/>
</dbReference>
<dbReference type="HAMAP" id="MF_02065">
    <property type="entry name" value="MltG"/>
    <property type="match status" value="1"/>
</dbReference>
<evidence type="ECO:0000256" key="3">
    <source>
        <dbReference type="ARBA" id="ARBA00022989"/>
    </source>
</evidence>
<comment type="caution">
    <text evidence="8">The sequence shown here is derived from an EMBL/GenBank/DDBJ whole genome shotgun (WGS) entry which is preliminary data.</text>
</comment>
<keyword evidence="4 7" id="KW-0472">Membrane</keyword>
<comment type="catalytic activity">
    <reaction evidence="7">
        <text>a peptidoglycan chain = a peptidoglycan chain with N-acetyl-1,6-anhydromuramyl-[peptide] at the reducing end + a peptidoglycan chain with N-acetylglucosamine at the non-reducing end.</text>
        <dbReference type="EC" id="4.2.2.29"/>
    </reaction>
</comment>
<feature type="site" description="Important for catalytic activity" evidence="7">
    <location>
        <position position="216"/>
    </location>
</feature>
<dbReference type="NCBIfam" id="TIGR00247">
    <property type="entry name" value="endolytic transglycosylase MltG"/>
    <property type="match status" value="1"/>
</dbReference>
<feature type="transmembrane region" description="Helical" evidence="7">
    <location>
        <begin position="23"/>
        <end position="42"/>
    </location>
</feature>
<name>A0A2H0WKZ7_9BACT</name>
<dbReference type="Gene3D" id="3.30.1490.480">
    <property type="entry name" value="Endolytic murein transglycosylase"/>
    <property type="match status" value="1"/>
</dbReference>